<protein>
    <recommendedName>
        <fullName evidence="2">Hybrid sensor histidine kinase/response regulator</fullName>
    </recommendedName>
</protein>
<dbReference type="InterPro" id="IPR015943">
    <property type="entry name" value="WD40/YVTN_repeat-like_dom_sf"/>
</dbReference>
<accession>A0A5J4PBL1</accession>
<feature type="non-terminal residue" evidence="1">
    <location>
        <position position="1"/>
    </location>
</feature>
<dbReference type="InterPro" id="IPR011110">
    <property type="entry name" value="Reg_prop"/>
</dbReference>
<evidence type="ECO:0008006" key="2">
    <source>
        <dbReference type="Google" id="ProtNLM"/>
    </source>
</evidence>
<sequence>SLTIIQIKPASLIENNVRTVFVHKKNSDIWVGVADSVCRWNPVQHQPELVLKIEGCLVQKIFIDSRNYLWIGTQKGLYRSTDRRNVELMIPGEDIYQLYEDSKANLWVATREKGMYQIDKRDCIQKFMQIVGNPNSLASDQVRDFVEDNEGNLWIGTFRGLNRYDPHTGRFILHQQDSKPGSLLHSSVFSICKDRQGSIWLGTYYGGVHF</sequence>
<gene>
    <name evidence="1" type="ORF">EZS27_042311</name>
</gene>
<evidence type="ECO:0000313" key="1">
    <source>
        <dbReference type="EMBL" id="KAA6306034.1"/>
    </source>
</evidence>
<proteinExistence type="predicted"/>
<dbReference type="Pfam" id="PF07494">
    <property type="entry name" value="Reg_prop"/>
    <property type="match status" value="2"/>
</dbReference>
<comment type="caution">
    <text evidence="1">The sequence shown here is derived from an EMBL/GenBank/DDBJ whole genome shotgun (WGS) entry which is preliminary data.</text>
</comment>
<feature type="non-terminal residue" evidence="1">
    <location>
        <position position="210"/>
    </location>
</feature>
<name>A0A5J4PBL1_9ZZZZ</name>
<dbReference type="SUPFAM" id="SSF63829">
    <property type="entry name" value="Calcium-dependent phosphotriesterase"/>
    <property type="match status" value="1"/>
</dbReference>
<dbReference type="Gene3D" id="2.130.10.10">
    <property type="entry name" value="YVTN repeat-like/Quinoprotein amine dehydrogenase"/>
    <property type="match status" value="2"/>
</dbReference>
<reference evidence="1" key="1">
    <citation type="submission" date="2019-03" db="EMBL/GenBank/DDBJ databases">
        <title>Single cell metagenomics reveals metabolic interactions within the superorganism composed of flagellate Streblomastix strix and complex community of Bacteroidetes bacteria on its surface.</title>
        <authorList>
            <person name="Treitli S.C."/>
            <person name="Kolisko M."/>
            <person name="Husnik F."/>
            <person name="Keeling P."/>
            <person name="Hampl V."/>
        </authorList>
    </citation>
    <scope>NUCLEOTIDE SEQUENCE</scope>
    <source>
        <strain evidence="1">STM</strain>
    </source>
</reference>
<organism evidence="1">
    <name type="scientific">termite gut metagenome</name>
    <dbReference type="NCBI Taxonomy" id="433724"/>
    <lineage>
        <taxon>unclassified sequences</taxon>
        <taxon>metagenomes</taxon>
        <taxon>organismal metagenomes</taxon>
    </lineage>
</organism>
<dbReference type="EMBL" id="SNRY01010224">
    <property type="protein sequence ID" value="KAA6306034.1"/>
    <property type="molecule type" value="Genomic_DNA"/>
</dbReference>
<dbReference type="AlphaFoldDB" id="A0A5J4PBL1"/>